<dbReference type="PROSITE" id="PS51257">
    <property type="entry name" value="PROKAR_LIPOPROTEIN"/>
    <property type="match status" value="1"/>
</dbReference>
<reference evidence="5" key="1">
    <citation type="submission" date="2017-04" db="EMBL/GenBank/DDBJ databases">
        <authorList>
            <person name="Varghese N."/>
            <person name="Submissions S."/>
        </authorList>
    </citation>
    <scope>NUCLEOTIDE SEQUENCE [LARGE SCALE GENOMIC DNA]</scope>
    <source>
        <strain evidence="5">DSM 44073</strain>
    </source>
</reference>
<dbReference type="SUPFAM" id="SSF50156">
    <property type="entry name" value="PDZ domain-like"/>
    <property type="match status" value="1"/>
</dbReference>
<dbReference type="GO" id="GO:0004252">
    <property type="term" value="F:serine-type endopeptidase activity"/>
    <property type="evidence" value="ECO:0007669"/>
    <property type="project" value="InterPro"/>
</dbReference>
<dbReference type="PANTHER" id="PTHR43343">
    <property type="entry name" value="PEPTIDASE S12"/>
    <property type="match status" value="1"/>
</dbReference>
<evidence type="ECO:0000256" key="1">
    <source>
        <dbReference type="ARBA" id="ARBA00022670"/>
    </source>
</evidence>
<accession>A0A1W2FRW1</accession>
<dbReference type="Gene3D" id="2.40.10.120">
    <property type="match status" value="1"/>
</dbReference>
<dbReference type="STRING" id="40571.SAMN05660733_07789"/>
<sequence length="339" mass="35163">MRNDQFRQITVAFITVVAAVTLLLALVACSPGDTGTSAPMQRGGSSYADLVERVSPNVVTVRTEASVGSGVVFRSDIVLTNEHVVGGRDQVSVEYADGGRSGGTVLATDAITDLAVVRTERKDLPVAEFSKELPRPGDPVLAIGSPLGFENSVTAGIVSGLHREIPGSAAQTRSLVDLIQTDAPISPGNSGGALLDTSGKVIGINEAYIPSAAGAVSLGFAIPSATAVDIAEQLLENGTAEHPYLGISAGRLTDEIRERFGVRADTGVVVLGVDEKGPAADAGIRPGDVIVRLHDTEVRTVEALLGALRATDPGQQVTAMIVRNGDKQELRVEIASRSR</sequence>
<dbReference type="InterPro" id="IPR036034">
    <property type="entry name" value="PDZ_sf"/>
</dbReference>
<evidence type="ECO:0000259" key="3">
    <source>
        <dbReference type="PROSITE" id="PS50106"/>
    </source>
</evidence>
<dbReference type="GO" id="GO:0006508">
    <property type="term" value="P:proteolysis"/>
    <property type="evidence" value="ECO:0007669"/>
    <property type="project" value="UniProtKB-KW"/>
</dbReference>
<name>A0A1W2FRW1_9PSEU</name>
<evidence type="ECO:0000313" key="5">
    <source>
        <dbReference type="Proteomes" id="UP000192840"/>
    </source>
</evidence>
<dbReference type="Pfam" id="PF13365">
    <property type="entry name" value="Trypsin_2"/>
    <property type="match status" value="1"/>
</dbReference>
<dbReference type="AlphaFoldDB" id="A0A1W2FRW1"/>
<dbReference type="EMBL" id="FWYC01000022">
    <property type="protein sequence ID" value="SMD24671.1"/>
    <property type="molecule type" value="Genomic_DNA"/>
</dbReference>
<keyword evidence="2" id="KW-0378">Hydrolase</keyword>
<organism evidence="4 5">
    <name type="scientific">Lentzea albidocapillata</name>
    <dbReference type="NCBI Taxonomy" id="40571"/>
    <lineage>
        <taxon>Bacteria</taxon>
        <taxon>Bacillati</taxon>
        <taxon>Actinomycetota</taxon>
        <taxon>Actinomycetes</taxon>
        <taxon>Pseudonocardiales</taxon>
        <taxon>Pseudonocardiaceae</taxon>
        <taxon>Lentzea</taxon>
    </lineage>
</organism>
<keyword evidence="1 4" id="KW-0645">Protease</keyword>
<dbReference type="InterPro" id="IPR051201">
    <property type="entry name" value="Chloro_Bact_Ser_Proteases"/>
</dbReference>
<dbReference type="Pfam" id="PF13180">
    <property type="entry name" value="PDZ_2"/>
    <property type="match status" value="1"/>
</dbReference>
<dbReference type="eggNOG" id="COG0265">
    <property type="taxonomic scope" value="Bacteria"/>
</dbReference>
<gene>
    <name evidence="4" type="ORF">SAMN05660733_07789</name>
</gene>
<dbReference type="SMART" id="SM00228">
    <property type="entry name" value="PDZ"/>
    <property type="match status" value="1"/>
</dbReference>
<dbReference type="InterPro" id="IPR009003">
    <property type="entry name" value="Peptidase_S1_PA"/>
</dbReference>
<dbReference type="PROSITE" id="PS50106">
    <property type="entry name" value="PDZ"/>
    <property type="match status" value="1"/>
</dbReference>
<dbReference type="RefSeq" id="WP_245816735.1">
    <property type="nucleotide sequence ID" value="NZ_FWYC01000022.1"/>
</dbReference>
<dbReference type="CDD" id="cd06779">
    <property type="entry name" value="cpPDZ_Deg_HtrA-like"/>
    <property type="match status" value="1"/>
</dbReference>
<dbReference type="Gene3D" id="2.30.42.10">
    <property type="match status" value="1"/>
</dbReference>
<evidence type="ECO:0000313" key="4">
    <source>
        <dbReference type="EMBL" id="SMD24671.1"/>
    </source>
</evidence>
<dbReference type="PRINTS" id="PR00834">
    <property type="entry name" value="PROTEASES2C"/>
</dbReference>
<feature type="domain" description="PDZ" evidence="3">
    <location>
        <begin position="232"/>
        <end position="325"/>
    </location>
</feature>
<dbReference type="PANTHER" id="PTHR43343:SF3">
    <property type="entry name" value="PROTEASE DO-LIKE 8, CHLOROPLASTIC"/>
    <property type="match status" value="1"/>
</dbReference>
<protein>
    <submittedName>
        <fullName evidence="4">Serine protease, S1-C subfamily, contains C-terminal PDZ domain</fullName>
    </submittedName>
</protein>
<evidence type="ECO:0000256" key="2">
    <source>
        <dbReference type="ARBA" id="ARBA00022801"/>
    </source>
</evidence>
<proteinExistence type="predicted"/>
<dbReference type="InterPro" id="IPR001478">
    <property type="entry name" value="PDZ"/>
</dbReference>
<dbReference type="InterPro" id="IPR001940">
    <property type="entry name" value="Peptidase_S1C"/>
</dbReference>
<dbReference type="SUPFAM" id="SSF50494">
    <property type="entry name" value="Trypsin-like serine proteases"/>
    <property type="match status" value="1"/>
</dbReference>
<dbReference type="Proteomes" id="UP000192840">
    <property type="component" value="Unassembled WGS sequence"/>
</dbReference>
<keyword evidence="5" id="KW-1185">Reference proteome</keyword>